<gene>
    <name evidence="6" type="primary">ppk2</name>
    <name evidence="6" type="ORF">OM075_17110</name>
</gene>
<sequence length="247" mass="29426">MLYHSIENDPEYINLQAEMVKLQYWVKENQKRVLLIFEGRDAAGKGGAIMRFIRFINPRYYRVVALNKPTELERGQWYFQRYLNELPNPGEIVFFDRSWYNRAVVEPVMGFCTNSQYDKFLEQVVLLEKMLVDDGIIIVKFWFSIDIQEQKKRLEERKTNPLIQWKLSTVDMQAQLKWHEYTNYKNKMFEATSTNQIPWVIIKGNNKDSARKEAMRYLLNLLPYFDKGMTGENLIPNEEIVNICVGK</sequence>
<comment type="subunit">
    <text evidence="4">Homotetramer.</text>
</comment>
<dbReference type="SUPFAM" id="SSF52540">
    <property type="entry name" value="P-loop containing nucleoside triphosphate hydrolases"/>
    <property type="match status" value="1"/>
</dbReference>
<dbReference type="InterPro" id="IPR022488">
    <property type="entry name" value="PPK2-related"/>
</dbReference>
<dbReference type="RefSeq" id="WP_301191755.1">
    <property type="nucleotide sequence ID" value="NZ_JAPDPJ010000046.1"/>
</dbReference>
<comment type="function">
    <text evidence="4">Uses inorganic polyphosphate (polyP) as a donor to convert GDP to GTP or ADP to ATP.</text>
</comment>
<organism evidence="6 7">
    <name type="scientific">Plebeiibacterium sediminum</name>
    <dbReference type="NCBI Taxonomy" id="2992112"/>
    <lineage>
        <taxon>Bacteria</taxon>
        <taxon>Pseudomonadati</taxon>
        <taxon>Bacteroidota</taxon>
        <taxon>Bacteroidia</taxon>
        <taxon>Marinilabiliales</taxon>
        <taxon>Marinilabiliaceae</taxon>
        <taxon>Plebeiibacterium</taxon>
    </lineage>
</organism>
<dbReference type="InterPro" id="IPR016898">
    <property type="entry name" value="Polyphosphate_phosphotransfera"/>
</dbReference>
<accession>A0AAE3M6U2</accession>
<keyword evidence="7" id="KW-1185">Reference proteome</keyword>
<dbReference type="Pfam" id="PF03976">
    <property type="entry name" value="PPK2"/>
    <property type="match status" value="1"/>
</dbReference>
<dbReference type="AlphaFoldDB" id="A0AAE3M6U2"/>
<dbReference type="GO" id="GO:0006793">
    <property type="term" value="P:phosphorus metabolic process"/>
    <property type="evidence" value="ECO:0007669"/>
    <property type="project" value="InterPro"/>
</dbReference>
<dbReference type="InterPro" id="IPR027417">
    <property type="entry name" value="P-loop_NTPase"/>
</dbReference>
<name>A0AAE3M6U2_9BACT</name>
<dbReference type="NCBIfam" id="TIGR03707">
    <property type="entry name" value="PPK2_P_aer"/>
    <property type="match status" value="1"/>
</dbReference>
<dbReference type="InterPro" id="IPR022486">
    <property type="entry name" value="PPK2_PA0141"/>
</dbReference>
<protein>
    <recommendedName>
        <fullName evidence="4">ADP/GDP-polyphosphate phosphotransferase</fullName>
        <ecNumber evidence="4">2.7.4.-</ecNumber>
    </recommendedName>
    <alternativeName>
        <fullName evidence="4">Polyphosphate kinase PPK2</fullName>
    </alternativeName>
</protein>
<dbReference type="Proteomes" id="UP001209229">
    <property type="component" value="Unassembled WGS sequence"/>
</dbReference>
<keyword evidence="3 4" id="KW-0418">Kinase</keyword>
<evidence type="ECO:0000313" key="7">
    <source>
        <dbReference type="Proteomes" id="UP001209229"/>
    </source>
</evidence>
<feature type="domain" description="Polyphosphate kinase-2-related" evidence="5">
    <location>
        <begin position="11"/>
        <end position="225"/>
    </location>
</feature>
<comment type="similarity">
    <text evidence="1 4">Belongs to the polyphosphate kinase 2 (PPK2) family. Class I subfamily.</text>
</comment>
<evidence type="ECO:0000256" key="2">
    <source>
        <dbReference type="ARBA" id="ARBA00022679"/>
    </source>
</evidence>
<dbReference type="Gene3D" id="3.40.50.300">
    <property type="entry name" value="P-loop containing nucleotide triphosphate hydrolases"/>
    <property type="match status" value="1"/>
</dbReference>
<dbReference type="PANTHER" id="PTHR34383:SF1">
    <property type="entry name" value="ADP-POLYPHOSPHATE PHOSPHOTRANSFERASE"/>
    <property type="match status" value="1"/>
</dbReference>
<dbReference type="PANTHER" id="PTHR34383">
    <property type="entry name" value="POLYPHOSPHATE:AMP PHOSPHOTRANSFERASE-RELATED"/>
    <property type="match status" value="1"/>
</dbReference>
<proteinExistence type="inferred from homology"/>
<keyword evidence="2 4" id="KW-0808">Transferase</keyword>
<dbReference type="EMBL" id="JAPDPJ010000046">
    <property type="protein sequence ID" value="MCW3788194.1"/>
    <property type="molecule type" value="Genomic_DNA"/>
</dbReference>
<evidence type="ECO:0000313" key="6">
    <source>
        <dbReference type="EMBL" id="MCW3788194.1"/>
    </source>
</evidence>
<reference evidence="6" key="1">
    <citation type="submission" date="2022-10" db="EMBL/GenBank/DDBJ databases">
        <authorList>
            <person name="Yu W.X."/>
        </authorList>
    </citation>
    <scope>NUCLEOTIDE SEQUENCE</scope>
    <source>
        <strain evidence="6">AAT</strain>
    </source>
</reference>
<evidence type="ECO:0000259" key="5">
    <source>
        <dbReference type="Pfam" id="PF03976"/>
    </source>
</evidence>
<dbReference type="GO" id="GO:0008976">
    <property type="term" value="F:polyphosphate kinase activity"/>
    <property type="evidence" value="ECO:0007669"/>
    <property type="project" value="UniProtKB-UniRule"/>
</dbReference>
<evidence type="ECO:0000256" key="3">
    <source>
        <dbReference type="ARBA" id="ARBA00022777"/>
    </source>
</evidence>
<evidence type="ECO:0000256" key="4">
    <source>
        <dbReference type="RuleBase" id="RU369062"/>
    </source>
</evidence>
<evidence type="ECO:0000256" key="1">
    <source>
        <dbReference type="ARBA" id="ARBA00009924"/>
    </source>
</evidence>
<dbReference type="PIRSF" id="PIRSF028756">
    <property type="entry name" value="PPK2_prd"/>
    <property type="match status" value="1"/>
</dbReference>
<dbReference type="EC" id="2.7.4.-" evidence="4"/>
<comment type="caution">
    <text evidence="6">The sequence shown here is derived from an EMBL/GenBank/DDBJ whole genome shotgun (WGS) entry which is preliminary data.</text>
</comment>